<dbReference type="AlphaFoldDB" id="A0A8H9M5G7"/>
<keyword evidence="8" id="KW-0547">Nucleotide-binding</keyword>
<dbReference type="GO" id="GO:0005886">
    <property type="term" value="C:plasma membrane"/>
    <property type="evidence" value="ECO:0007669"/>
    <property type="project" value="UniProtKB-SubCell"/>
</dbReference>
<sequence length="742" mass="83673">MSRPVNQSKNHQASQGQSKQRFRFRFGIRLKLLALSLFLFAIPWLGYQYVWELESYLRIGQEQTMVGTARAVATALHERPSLFDTQSAYLTDVKPGTDLYAHKIHDPIRLDGKLDDWLDYQHLSLAYGQDHLLDYSDDYEPSSFHFRHMVGQFGEYLYAMFEVTDESVLLRGKNSLRVDRNDYLQIAMTDPNGRFQRYVVAPQEPGWVNAYLLSEPVDSMRPVSLETQIQGRWLNTATGYNIELRFPLGMMSSKIAFAITDVDDPQSRQMRYRIGTANPNKSDALGTVLVPSPEIENIIKGLKYSNARVWVIDKHKRVLARSGNIHKSVGLSSSAYSSTRGLKNSWWQRIEQEWLLPIYYQILTKPPADFIDDLQDAYALQGQDINQALTGMPASLWRLSPDNKAVILSAAHPIFIDENVMGAVVVEQTTNGIRTLRNRALEKLFHVILAVMGLGTLALFLFASRMSFRIRKLRNQTEAAIDSHGKIIGTIANVNARDEIGDLANTFNLVLGRLGQYNAYLQNMSSRLSHELRTPVAIVKSSLENLQLSHHTSEDAQYIERAQMGIKRLSSILNNMSEATRLEQAVQSDEREEFDVNALLTGYVEGYRMTYPSHHFLYVNEAGETLLLGSGDLFGQMLDKIIANALEFSPQGSMIAVQLCQRGSKHVLNIDNNGPALPKNMQGKLFDSMVSVRSEQATSEPHLGLGLHIAKVIAQFHNAEIQIENQHSDSGQPIGVRVSLIF</sequence>
<dbReference type="Proteomes" id="UP000622604">
    <property type="component" value="Unassembled WGS sequence"/>
</dbReference>
<feature type="domain" description="Histidine kinase" evidence="15">
    <location>
        <begin position="527"/>
        <end position="742"/>
    </location>
</feature>
<dbReference type="Gene3D" id="1.10.287.130">
    <property type="match status" value="1"/>
</dbReference>
<evidence type="ECO:0000259" key="15">
    <source>
        <dbReference type="PROSITE" id="PS50109"/>
    </source>
</evidence>
<dbReference type="InterPro" id="IPR005467">
    <property type="entry name" value="His_kinase_dom"/>
</dbReference>
<evidence type="ECO:0000256" key="13">
    <source>
        <dbReference type="ARBA" id="ARBA00023136"/>
    </source>
</evidence>
<dbReference type="EC" id="2.7.13.3" evidence="3"/>
<name>A0A8H9M5G7_9ALTE</name>
<keyword evidence="10" id="KW-0067">ATP-binding</keyword>
<evidence type="ECO:0000256" key="9">
    <source>
        <dbReference type="ARBA" id="ARBA00022777"/>
    </source>
</evidence>
<dbReference type="Pfam" id="PF00512">
    <property type="entry name" value="HisKA"/>
    <property type="match status" value="1"/>
</dbReference>
<dbReference type="RefSeq" id="WP_191867086.1">
    <property type="nucleotide sequence ID" value="NZ_BMZC01000015.1"/>
</dbReference>
<dbReference type="InterPro" id="IPR003660">
    <property type="entry name" value="HAMP_dom"/>
</dbReference>
<feature type="transmembrane region" description="Helical" evidence="14">
    <location>
        <begin position="444"/>
        <end position="464"/>
    </location>
</feature>
<dbReference type="InterPro" id="IPR022510">
    <property type="entry name" value="Sortase_His-kinase"/>
</dbReference>
<dbReference type="Pfam" id="PF02518">
    <property type="entry name" value="HATPase_c"/>
    <property type="match status" value="1"/>
</dbReference>
<reference evidence="17" key="1">
    <citation type="journal article" date="2014" name="Int. J. Syst. Evol. Microbiol.">
        <title>Complete genome sequence of Corynebacterium casei LMG S-19264T (=DSM 44701T), isolated from a smear-ripened cheese.</title>
        <authorList>
            <consortium name="US DOE Joint Genome Institute (JGI-PGF)"/>
            <person name="Walter F."/>
            <person name="Albersmeier A."/>
            <person name="Kalinowski J."/>
            <person name="Ruckert C."/>
        </authorList>
    </citation>
    <scope>NUCLEOTIDE SEQUENCE</scope>
    <source>
        <strain evidence="17">KCTC 32337</strain>
    </source>
</reference>
<dbReference type="InterPro" id="IPR036097">
    <property type="entry name" value="HisK_dim/P_sf"/>
</dbReference>
<keyword evidence="6" id="KW-0808">Transferase</keyword>
<dbReference type="CDD" id="cd00082">
    <property type="entry name" value="HisKA"/>
    <property type="match status" value="1"/>
</dbReference>
<comment type="catalytic activity">
    <reaction evidence="1">
        <text>ATP + protein L-histidine = ADP + protein N-phospho-L-histidine.</text>
        <dbReference type="EC" id="2.7.13.3"/>
    </reaction>
</comment>
<comment type="caution">
    <text evidence="17">The sequence shown here is derived from an EMBL/GenBank/DDBJ whole genome shotgun (WGS) entry which is preliminary data.</text>
</comment>
<evidence type="ECO:0000256" key="11">
    <source>
        <dbReference type="ARBA" id="ARBA00022989"/>
    </source>
</evidence>
<evidence type="ECO:0000256" key="1">
    <source>
        <dbReference type="ARBA" id="ARBA00000085"/>
    </source>
</evidence>
<keyword evidence="12" id="KW-0902">Two-component regulatory system</keyword>
<proteinExistence type="predicted"/>
<comment type="subcellular location">
    <subcellularLocation>
        <location evidence="2">Cell membrane</location>
        <topology evidence="2">Multi-pass membrane protein</topology>
    </subcellularLocation>
</comment>
<protein>
    <recommendedName>
        <fullName evidence="3">histidine kinase</fullName>
        <ecNumber evidence="3">2.7.13.3</ecNumber>
    </recommendedName>
</protein>
<evidence type="ECO:0000313" key="17">
    <source>
        <dbReference type="EMBL" id="GGZ78891.1"/>
    </source>
</evidence>
<evidence type="ECO:0000256" key="4">
    <source>
        <dbReference type="ARBA" id="ARBA00022475"/>
    </source>
</evidence>
<evidence type="ECO:0000256" key="12">
    <source>
        <dbReference type="ARBA" id="ARBA00023012"/>
    </source>
</evidence>
<accession>A0A8H9M5G7</accession>
<keyword evidence="4" id="KW-1003">Cell membrane</keyword>
<keyword evidence="5" id="KW-0597">Phosphoprotein</keyword>
<dbReference type="EMBL" id="BMZC01000015">
    <property type="protein sequence ID" value="GGZ78891.1"/>
    <property type="molecule type" value="Genomic_DNA"/>
</dbReference>
<dbReference type="PANTHER" id="PTHR45528">
    <property type="entry name" value="SENSOR HISTIDINE KINASE CPXA"/>
    <property type="match status" value="1"/>
</dbReference>
<evidence type="ECO:0000256" key="8">
    <source>
        <dbReference type="ARBA" id="ARBA00022741"/>
    </source>
</evidence>
<organism evidence="17 18">
    <name type="scientific">Paraglaciecola chathamensis</name>
    <dbReference type="NCBI Taxonomy" id="368405"/>
    <lineage>
        <taxon>Bacteria</taxon>
        <taxon>Pseudomonadati</taxon>
        <taxon>Pseudomonadota</taxon>
        <taxon>Gammaproteobacteria</taxon>
        <taxon>Alteromonadales</taxon>
        <taxon>Alteromonadaceae</taxon>
        <taxon>Paraglaciecola</taxon>
    </lineage>
</organism>
<dbReference type="Gene3D" id="3.30.565.10">
    <property type="entry name" value="Histidine kinase-like ATPase, C-terminal domain"/>
    <property type="match status" value="1"/>
</dbReference>
<dbReference type="NCBIfam" id="TIGR03785">
    <property type="entry name" value="marine_sort_HK"/>
    <property type="match status" value="1"/>
</dbReference>
<evidence type="ECO:0000259" key="16">
    <source>
        <dbReference type="PROSITE" id="PS50885"/>
    </source>
</evidence>
<feature type="domain" description="HAMP" evidence="16">
    <location>
        <begin position="464"/>
        <end position="519"/>
    </location>
</feature>
<evidence type="ECO:0000256" key="14">
    <source>
        <dbReference type="SAM" id="Phobius"/>
    </source>
</evidence>
<evidence type="ECO:0000256" key="5">
    <source>
        <dbReference type="ARBA" id="ARBA00022553"/>
    </source>
</evidence>
<dbReference type="SUPFAM" id="SSF55874">
    <property type="entry name" value="ATPase domain of HSP90 chaperone/DNA topoisomerase II/histidine kinase"/>
    <property type="match status" value="1"/>
</dbReference>
<dbReference type="Gene3D" id="6.10.340.10">
    <property type="match status" value="1"/>
</dbReference>
<evidence type="ECO:0000256" key="2">
    <source>
        <dbReference type="ARBA" id="ARBA00004651"/>
    </source>
</evidence>
<dbReference type="SUPFAM" id="SSF47384">
    <property type="entry name" value="Homodimeric domain of signal transducing histidine kinase"/>
    <property type="match status" value="1"/>
</dbReference>
<evidence type="ECO:0000256" key="3">
    <source>
        <dbReference type="ARBA" id="ARBA00012438"/>
    </source>
</evidence>
<dbReference type="InterPro" id="IPR003594">
    <property type="entry name" value="HATPase_dom"/>
</dbReference>
<dbReference type="InterPro" id="IPR036890">
    <property type="entry name" value="HATPase_C_sf"/>
</dbReference>
<keyword evidence="9 17" id="KW-0418">Kinase</keyword>
<keyword evidence="7 14" id="KW-0812">Transmembrane</keyword>
<dbReference type="SUPFAM" id="SSF49344">
    <property type="entry name" value="CBD9-like"/>
    <property type="match status" value="1"/>
</dbReference>
<dbReference type="InterPro" id="IPR050398">
    <property type="entry name" value="HssS/ArlS-like"/>
</dbReference>
<evidence type="ECO:0000313" key="18">
    <source>
        <dbReference type="Proteomes" id="UP000622604"/>
    </source>
</evidence>
<dbReference type="PROSITE" id="PS50109">
    <property type="entry name" value="HIS_KIN"/>
    <property type="match status" value="1"/>
</dbReference>
<dbReference type="SMART" id="SM00387">
    <property type="entry name" value="HATPase_c"/>
    <property type="match status" value="1"/>
</dbReference>
<keyword evidence="11 14" id="KW-1133">Transmembrane helix</keyword>
<reference evidence="17" key="2">
    <citation type="submission" date="2020-09" db="EMBL/GenBank/DDBJ databases">
        <authorList>
            <person name="Sun Q."/>
            <person name="Kim S."/>
        </authorList>
    </citation>
    <scope>NUCLEOTIDE SEQUENCE</scope>
    <source>
        <strain evidence="17">KCTC 32337</strain>
    </source>
</reference>
<dbReference type="GO" id="GO:0005524">
    <property type="term" value="F:ATP binding"/>
    <property type="evidence" value="ECO:0007669"/>
    <property type="project" value="UniProtKB-KW"/>
</dbReference>
<dbReference type="Gene3D" id="2.60.40.1190">
    <property type="match status" value="1"/>
</dbReference>
<dbReference type="PANTHER" id="PTHR45528:SF1">
    <property type="entry name" value="SENSOR HISTIDINE KINASE CPXA"/>
    <property type="match status" value="1"/>
</dbReference>
<dbReference type="PROSITE" id="PS50885">
    <property type="entry name" value="HAMP"/>
    <property type="match status" value="1"/>
</dbReference>
<feature type="transmembrane region" description="Helical" evidence="14">
    <location>
        <begin position="30"/>
        <end position="51"/>
    </location>
</feature>
<evidence type="ECO:0000256" key="10">
    <source>
        <dbReference type="ARBA" id="ARBA00022840"/>
    </source>
</evidence>
<evidence type="ECO:0000256" key="6">
    <source>
        <dbReference type="ARBA" id="ARBA00022679"/>
    </source>
</evidence>
<dbReference type="InterPro" id="IPR003661">
    <property type="entry name" value="HisK_dim/P_dom"/>
</dbReference>
<dbReference type="SMART" id="SM00388">
    <property type="entry name" value="HisKA"/>
    <property type="match status" value="1"/>
</dbReference>
<evidence type="ECO:0000256" key="7">
    <source>
        <dbReference type="ARBA" id="ARBA00022692"/>
    </source>
</evidence>
<keyword evidence="13 14" id="KW-0472">Membrane</keyword>
<gene>
    <name evidence="17" type="ORF">GCM10011274_41100</name>
</gene>
<dbReference type="CDD" id="cd09622">
    <property type="entry name" value="CBM9_like_HisKa"/>
    <property type="match status" value="1"/>
</dbReference>
<dbReference type="GO" id="GO:0000155">
    <property type="term" value="F:phosphorelay sensor kinase activity"/>
    <property type="evidence" value="ECO:0007669"/>
    <property type="project" value="InterPro"/>
</dbReference>